<reference evidence="2" key="1">
    <citation type="journal article" date="2019" name="Int. J. Syst. Evol. Microbiol.">
        <title>The Global Catalogue of Microorganisms (GCM) 10K type strain sequencing project: providing services to taxonomists for standard genome sequencing and annotation.</title>
        <authorList>
            <consortium name="The Broad Institute Genomics Platform"/>
            <consortium name="The Broad Institute Genome Sequencing Center for Infectious Disease"/>
            <person name="Wu L."/>
            <person name="Ma J."/>
        </authorList>
    </citation>
    <scope>NUCLEOTIDE SEQUENCE [LARGE SCALE GENOMIC DNA]</scope>
    <source>
        <strain evidence="2">KCTC 22671</strain>
    </source>
</reference>
<proteinExistence type="predicted"/>
<comment type="caution">
    <text evidence="1">The sequence shown here is derived from an EMBL/GenBank/DDBJ whole genome shotgun (WGS) entry which is preliminary data.</text>
</comment>
<accession>A0ABW5YH42</accession>
<organism evidence="1 2">
    <name type="scientific">Flavobacterium chuncheonense</name>
    <dbReference type="NCBI Taxonomy" id="2026653"/>
    <lineage>
        <taxon>Bacteria</taxon>
        <taxon>Pseudomonadati</taxon>
        <taxon>Bacteroidota</taxon>
        <taxon>Flavobacteriia</taxon>
        <taxon>Flavobacteriales</taxon>
        <taxon>Flavobacteriaceae</taxon>
        <taxon>Flavobacterium</taxon>
    </lineage>
</organism>
<dbReference type="EMBL" id="JBHUPC010000004">
    <property type="protein sequence ID" value="MFD2890411.1"/>
    <property type="molecule type" value="Genomic_DNA"/>
</dbReference>
<sequence>MESRLIYESDKTYLNKIQWIIAKNNTESEWCYLNPKTLNENHIEAIIISKLPGKKFYFVTNRKESLELNKAQLVSKIKSLYGKTEFKIWDENFRNVIEFKLEIYREGTNASR</sequence>
<evidence type="ECO:0000313" key="1">
    <source>
        <dbReference type="EMBL" id="MFD2890411.1"/>
    </source>
</evidence>
<dbReference type="Proteomes" id="UP001597534">
    <property type="component" value="Unassembled WGS sequence"/>
</dbReference>
<keyword evidence="2" id="KW-1185">Reference proteome</keyword>
<protein>
    <submittedName>
        <fullName evidence="1">Uncharacterized protein</fullName>
    </submittedName>
</protein>
<name>A0ABW5YH42_9FLAO</name>
<dbReference type="RefSeq" id="WP_379809845.1">
    <property type="nucleotide sequence ID" value="NZ_JBHUPC010000004.1"/>
</dbReference>
<gene>
    <name evidence="1" type="ORF">ACFS5J_00065</name>
</gene>
<evidence type="ECO:0000313" key="2">
    <source>
        <dbReference type="Proteomes" id="UP001597534"/>
    </source>
</evidence>